<sequence length="112" mass="12937">MMKSFVVIITAVLITLPFHIQAAQKKSAMTCKAQAVTEAKKLLAFYRDNDDRADIDNNVTPLARMRNPENRAHYFDVLQVWGTIYKGKYRMRFLFLSDCTLMGEEILEYANP</sequence>
<keyword evidence="3" id="KW-1185">Reference proteome</keyword>
<accession>A0ABP1W7P8</accession>
<keyword evidence="1" id="KW-0732">Signal</keyword>
<proteinExistence type="predicted"/>
<evidence type="ECO:0000313" key="2">
    <source>
        <dbReference type="EMBL" id="CCJ81584.1"/>
    </source>
</evidence>
<comment type="caution">
    <text evidence="2">The sequence shown here is derived from an EMBL/GenBank/DDBJ whole genome shotgun (WGS) entry which is preliminary data.</text>
</comment>
<protein>
    <submittedName>
        <fullName evidence="2">Uncharacterized protein</fullName>
    </submittedName>
</protein>
<organism evidence="2 3">
    <name type="scientific">Cronobacter dublinensis 1210</name>
    <dbReference type="NCBI Taxonomy" id="1208656"/>
    <lineage>
        <taxon>Bacteria</taxon>
        <taxon>Pseudomonadati</taxon>
        <taxon>Pseudomonadota</taxon>
        <taxon>Gammaproteobacteria</taxon>
        <taxon>Enterobacterales</taxon>
        <taxon>Enterobacteriaceae</taxon>
        <taxon>Cronobacter</taxon>
    </lineage>
</organism>
<feature type="signal peptide" evidence="1">
    <location>
        <begin position="1"/>
        <end position="22"/>
    </location>
</feature>
<dbReference type="Proteomes" id="UP000009342">
    <property type="component" value="Unassembled WGS sequence"/>
</dbReference>
<reference evidence="3" key="1">
    <citation type="journal article" date="2012" name="PLoS ONE">
        <title>Comparative analysis of genome sequences covering the seven cronobacter species.</title>
        <authorList>
            <person name="Joseph S."/>
            <person name="Desai P."/>
            <person name="Ji Y."/>
            <person name="Cummings C.A."/>
            <person name="Shih R."/>
            <person name="Degoricija L."/>
            <person name="Rico A."/>
            <person name="Brzoska P."/>
            <person name="Hamby S.E."/>
            <person name="Masood N."/>
            <person name="Hariri S."/>
            <person name="Sonbol H."/>
            <person name="Chuzhanova N."/>
            <person name="McClelland M."/>
            <person name="Furtado M.R."/>
            <person name="Forsythe S.J."/>
        </authorList>
    </citation>
    <scope>NUCLEOTIDE SEQUENCE [LARGE SCALE GENOMIC DNA]</scope>
    <source>
        <strain evidence="3">1210</strain>
    </source>
</reference>
<dbReference type="EMBL" id="CAKZ01000107">
    <property type="protein sequence ID" value="CCJ81584.1"/>
    <property type="molecule type" value="Genomic_DNA"/>
</dbReference>
<name>A0ABP1W7P8_9ENTR</name>
<evidence type="ECO:0000313" key="3">
    <source>
        <dbReference type="Proteomes" id="UP000009342"/>
    </source>
</evidence>
<evidence type="ECO:0000256" key="1">
    <source>
        <dbReference type="SAM" id="SignalP"/>
    </source>
</evidence>
<gene>
    <name evidence="2" type="ORF">BN134_2339</name>
</gene>
<feature type="chain" id="PRO_5045627327" evidence="1">
    <location>
        <begin position="23"/>
        <end position="112"/>
    </location>
</feature>